<protein>
    <recommendedName>
        <fullName evidence="2">Polysaccharide biosynthesis protein CapD-like domain-containing protein</fullName>
    </recommendedName>
</protein>
<dbReference type="PANTHER" id="PTHR43318">
    <property type="entry name" value="UDP-N-ACETYLGLUCOSAMINE 4,6-DEHYDRATASE"/>
    <property type="match status" value="1"/>
</dbReference>
<accession>X0VTU3</accession>
<dbReference type="InterPro" id="IPR003869">
    <property type="entry name" value="Polysac_CapD-like"/>
</dbReference>
<dbReference type="Gene3D" id="3.40.50.720">
    <property type="entry name" value="NAD(P)-binding Rossmann-like Domain"/>
    <property type="match status" value="1"/>
</dbReference>
<evidence type="ECO:0000259" key="2">
    <source>
        <dbReference type="Pfam" id="PF02719"/>
    </source>
</evidence>
<gene>
    <name evidence="3" type="ORF">S01H1_47456</name>
</gene>
<dbReference type="SUPFAM" id="SSF51735">
    <property type="entry name" value="NAD(P)-binding Rossmann-fold domains"/>
    <property type="match status" value="1"/>
</dbReference>
<feature type="domain" description="Polysaccharide biosynthesis protein CapD-like" evidence="2">
    <location>
        <begin position="6"/>
        <end position="154"/>
    </location>
</feature>
<proteinExistence type="inferred from homology"/>
<dbReference type="PANTHER" id="PTHR43318:SF2">
    <property type="entry name" value="UDP-N-ACETYLGLUCOSAMINE 4,6-DEHYDRATASE (INVERTING)"/>
    <property type="match status" value="1"/>
</dbReference>
<reference evidence="3" key="1">
    <citation type="journal article" date="2014" name="Front. Microbiol.">
        <title>High frequency of phylogenetically diverse reductive dehalogenase-homologous genes in deep subseafloor sedimentary metagenomes.</title>
        <authorList>
            <person name="Kawai M."/>
            <person name="Futagami T."/>
            <person name="Toyoda A."/>
            <person name="Takaki Y."/>
            <person name="Nishi S."/>
            <person name="Hori S."/>
            <person name="Arai W."/>
            <person name="Tsubouchi T."/>
            <person name="Morono Y."/>
            <person name="Uchiyama I."/>
            <person name="Ito T."/>
            <person name="Fujiyama A."/>
            <person name="Inagaki F."/>
            <person name="Takami H."/>
        </authorList>
    </citation>
    <scope>NUCLEOTIDE SEQUENCE</scope>
    <source>
        <strain evidence="3">Expedition CK06-06</strain>
    </source>
</reference>
<evidence type="ECO:0000313" key="3">
    <source>
        <dbReference type="EMBL" id="GAG21680.1"/>
    </source>
</evidence>
<comment type="similarity">
    <text evidence="1">Belongs to the polysaccharide synthase family.</text>
</comment>
<evidence type="ECO:0000256" key="1">
    <source>
        <dbReference type="ARBA" id="ARBA00007430"/>
    </source>
</evidence>
<name>X0VTU3_9ZZZZ</name>
<sequence length="157" mass="17765">MNNSTILIIGGTGSLGHKLVDRYLDDNVIYVYSRDECKHWKMSIDYSKNPNLRFIIGDIRDSKKIQQTLLRVQPDIVIMAAALKHIDRCEYETNECISTNILGTQNVLNVIETFQTMLKVKTVCFISTDKACSPVNIYGMAKATSECLMIEKSKVIP</sequence>
<dbReference type="AlphaFoldDB" id="X0VTU3"/>
<organism evidence="3">
    <name type="scientific">marine sediment metagenome</name>
    <dbReference type="NCBI Taxonomy" id="412755"/>
    <lineage>
        <taxon>unclassified sequences</taxon>
        <taxon>metagenomes</taxon>
        <taxon>ecological metagenomes</taxon>
    </lineage>
</organism>
<dbReference type="Pfam" id="PF02719">
    <property type="entry name" value="Polysacc_synt_2"/>
    <property type="match status" value="1"/>
</dbReference>
<dbReference type="InterPro" id="IPR036291">
    <property type="entry name" value="NAD(P)-bd_dom_sf"/>
</dbReference>
<feature type="non-terminal residue" evidence="3">
    <location>
        <position position="157"/>
    </location>
</feature>
<dbReference type="EMBL" id="BARS01030427">
    <property type="protein sequence ID" value="GAG21680.1"/>
    <property type="molecule type" value="Genomic_DNA"/>
</dbReference>
<comment type="caution">
    <text evidence="3">The sequence shown here is derived from an EMBL/GenBank/DDBJ whole genome shotgun (WGS) entry which is preliminary data.</text>
</comment>
<dbReference type="InterPro" id="IPR051203">
    <property type="entry name" value="Polysaccharide_Synthase-Rel"/>
</dbReference>